<gene>
    <name evidence="1" type="ORF">J8F10_06380</name>
</gene>
<accession>A0ABS5BMH9</accession>
<proteinExistence type="predicted"/>
<dbReference type="RefSeq" id="WP_210653014.1">
    <property type="nucleotide sequence ID" value="NZ_JAGKQQ010000001.1"/>
</dbReference>
<organism evidence="1 2">
    <name type="scientific">Gemmata palustris</name>
    <dbReference type="NCBI Taxonomy" id="2822762"/>
    <lineage>
        <taxon>Bacteria</taxon>
        <taxon>Pseudomonadati</taxon>
        <taxon>Planctomycetota</taxon>
        <taxon>Planctomycetia</taxon>
        <taxon>Gemmatales</taxon>
        <taxon>Gemmataceae</taxon>
        <taxon>Gemmata</taxon>
    </lineage>
</organism>
<dbReference type="EMBL" id="JAGKQQ010000001">
    <property type="protein sequence ID" value="MBP3954906.1"/>
    <property type="molecule type" value="Genomic_DNA"/>
</dbReference>
<sequence>MLQEAEEFGTTPRGKALEFEGFRIEVFDEWTRTPECMPSQVLITRFRAEMFKDGELVKVISDPTADGSRESVLESAKMWIRQNAQKQA</sequence>
<keyword evidence="2" id="KW-1185">Reference proteome</keyword>
<evidence type="ECO:0000313" key="2">
    <source>
        <dbReference type="Proteomes" id="UP000676565"/>
    </source>
</evidence>
<reference evidence="1 2" key="1">
    <citation type="submission" date="2021-04" db="EMBL/GenBank/DDBJ databases">
        <authorList>
            <person name="Ivanova A."/>
        </authorList>
    </citation>
    <scope>NUCLEOTIDE SEQUENCE [LARGE SCALE GENOMIC DNA]</scope>
    <source>
        <strain evidence="1 2">G18</strain>
    </source>
</reference>
<dbReference type="Proteomes" id="UP000676565">
    <property type="component" value="Unassembled WGS sequence"/>
</dbReference>
<name>A0ABS5BMH9_9BACT</name>
<protein>
    <submittedName>
        <fullName evidence="1">Uncharacterized protein</fullName>
    </submittedName>
</protein>
<comment type="caution">
    <text evidence="1">The sequence shown here is derived from an EMBL/GenBank/DDBJ whole genome shotgun (WGS) entry which is preliminary data.</text>
</comment>
<evidence type="ECO:0000313" key="1">
    <source>
        <dbReference type="EMBL" id="MBP3954906.1"/>
    </source>
</evidence>